<dbReference type="InterPro" id="IPR024232">
    <property type="entry name" value="SpoIIIAH"/>
</dbReference>
<evidence type="ECO:0000313" key="3">
    <source>
        <dbReference type="EMBL" id="TVX92791.1"/>
    </source>
</evidence>
<keyword evidence="2" id="KW-1133">Transmembrane helix</keyword>
<organism evidence="3 4">
    <name type="scientific">Paenibacillus agilis</name>
    <dbReference type="NCBI Taxonomy" id="3020863"/>
    <lineage>
        <taxon>Bacteria</taxon>
        <taxon>Bacillati</taxon>
        <taxon>Bacillota</taxon>
        <taxon>Bacilli</taxon>
        <taxon>Bacillales</taxon>
        <taxon>Paenibacillaceae</taxon>
        <taxon>Paenibacillus</taxon>
    </lineage>
</organism>
<feature type="region of interest" description="Disordered" evidence="1">
    <location>
        <begin position="65"/>
        <end position="118"/>
    </location>
</feature>
<evidence type="ECO:0000313" key="4">
    <source>
        <dbReference type="Proteomes" id="UP000318102"/>
    </source>
</evidence>
<dbReference type="EMBL" id="VNJK01000001">
    <property type="protein sequence ID" value="TVX92791.1"/>
    <property type="molecule type" value="Genomic_DNA"/>
</dbReference>
<gene>
    <name evidence="3" type="ORF">FPZ44_06825</name>
</gene>
<keyword evidence="2" id="KW-0812">Transmembrane</keyword>
<dbReference type="OrthoDB" id="2665883at2"/>
<evidence type="ECO:0000256" key="1">
    <source>
        <dbReference type="SAM" id="MobiDB-lite"/>
    </source>
</evidence>
<dbReference type="Gene3D" id="1.10.287.4300">
    <property type="entry name" value="Stage III sporulation protein AH-like"/>
    <property type="match status" value="1"/>
</dbReference>
<feature type="transmembrane region" description="Helical" evidence="2">
    <location>
        <begin position="7"/>
        <end position="26"/>
    </location>
</feature>
<dbReference type="Proteomes" id="UP000318102">
    <property type="component" value="Unassembled WGS sequence"/>
</dbReference>
<keyword evidence="2" id="KW-0472">Membrane</keyword>
<dbReference type="InterPro" id="IPR038503">
    <property type="entry name" value="SpoIIIAH_sf"/>
</dbReference>
<proteinExistence type="predicted"/>
<feature type="compositionally biased region" description="Polar residues" evidence="1">
    <location>
        <begin position="80"/>
        <end position="109"/>
    </location>
</feature>
<keyword evidence="4" id="KW-1185">Reference proteome</keyword>
<dbReference type="Pfam" id="PF12685">
    <property type="entry name" value="SpoIIIAH"/>
    <property type="match status" value="1"/>
</dbReference>
<name>A0A559IYV2_9BACL</name>
<accession>A0A559IYV2</accession>
<evidence type="ECO:0000256" key="2">
    <source>
        <dbReference type="SAM" id="Phobius"/>
    </source>
</evidence>
<reference evidence="3 4" key="1">
    <citation type="submission" date="2019-07" db="EMBL/GenBank/DDBJ databases">
        <authorList>
            <person name="Kim J."/>
        </authorList>
    </citation>
    <scope>NUCLEOTIDE SEQUENCE [LARGE SCALE GENOMIC DNA]</scope>
    <source>
        <strain evidence="3 4">N4</strain>
    </source>
</reference>
<protein>
    <submittedName>
        <fullName evidence="3">SpoIIIAH-like family protein</fullName>
    </submittedName>
</protein>
<dbReference type="AlphaFoldDB" id="A0A559IYV2"/>
<comment type="caution">
    <text evidence="3">The sequence shown here is derived from an EMBL/GenBank/DDBJ whole genome shotgun (WGS) entry which is preliminary data.</text>
</comment>
<dbReference type="RefSeq" id="WP_144988595.1">
    <property type="nucleotide sequence ID" value="NZ_VNJK01000001.1"/>
</dbReference>
<sequence length="251" mass="27281">MNTKRQTIWLVSMLSLMVVLSAYYLFTEEPAKPDPAAGVAAVNQAAGEAGTAVEQLPKVEVTQVGGTEVQPNAEGKADGASTSPETPGTNEPVDASTTKSESPTPSNESAAKDSKQTLTEGDKAILDQVAAEGVMSRSTIEQKAMERSEQYQQQLENILTKLNGSKVSSEEMTKLYDDMGRLEDKEQKITALEAELQKDYPNVVISEENNNVKVIVQAEKMEARQAVDIIDKIINELQVTQDKVSVQYVTE</sequence>